<evidence type="ECO:0000313" key="3">
    <source>
        <dbReference type="EMBL" id="KAJ9160741.1"/>
    </source>
</evidence>
<dbReference type="InterPro" id="IPR006683">
    <property type="entry name" value="Thioestr_dom"/>
</dbReference>
<dbReference type="GO" id="GO:0047617">
    <property type="term" value="F:fatty acyl-CoA hydrolase activity"/>
    <property type="evidence" value="ECO:0007669"/>
    <property type="project" value="InterPro"/>
</dbReference>
<dbReference type="SUPFAM" id="SSF54637">
    <property type="entry name" value="Thioesterase/thiol ester dehydrase-isomerase"/>
    <property type="match status" value="1"/>
</dbReference>
<evidence type="ECO:0000259" key="2">
    <source>
        <dbReference type="Pfam" id="PF03061"/>
    </source>
</evidence>
<sequence>MATSPSRQRALAAVKAIFERYWLVAEKQNYAGFDKQLMSEAVLLDASVGPPAALSRNLTGDQVETPGPAIVSSATFSLKITPAYCNLNNVMHGGAAGVIFDMMTTCALGPVARPGYWDFLGGVTRTLNISYLRAVPVGTNVHIHSRVYQAVYCTCEHHKVNVPSRKEHMALKVAWDEQFQGEDEKEQTASKAMI</sequence>
<proteinExistence type="inferred from homology"/>
<dbReference type="PANTHER" id="PTHR21660">
    <property type="entry name" value="THIOESTERASE SUPERFAMILY MEMBER-RELATED"/>
    <property type="match status" value="1"/>
</dbReference>
<keyword evidence="4" id="KW-1185">Reference proteome</keyword>
<dbReference type="InterPro" id="IPR039298">
    <property type="entry name" value="ACOT13"/>
</dbReference>
<dbReference type="Gene3D" id="3.10.129.10">
    <property type="entry name" value="Hotdog Thioesterase"/>
    <property type="match status" value="1"/>
</dbReference>
<dbReference type="InterPro" id="IPR029069">
    <property type="entry name" value="HotDog_dom_sf"/>
</dbReference>
<dbReference type="EMBL" id="JANBVN010000031">
    <property type="protein sequence ID" value="KAJ9160741.1"/>
    <property type="molecule type" value="Genomic_DNA"/>
</dbReference>
<protein>
    <submittedName>
        <fullName evidence="3">Thioesterase family protein-like protein</fullName>
    </submittedName>
</protein>
<dbReference type="AlphaFoldDB" id="A0AA38S9Q8"/>
<comment type="caution">
    <text evidence="3">The sequence shown here is derived from an EMBL/GenBank/DDBJ whole genome shotgun (WGS) entry which is preliminary data.</text>
</comment>
<reference evidence="3" key="1">
    <citation type="submission" date="2022-07" db="EMBL/GenBank/DDBJ databases">
        <title>Fungi with potential for degradation of polypropylene.</title>
        <authorList>
            <person name="Gostincar C."/>
        </authorList>
    </citation>
    <scope>NUCLEOTIDE SEQUENCE</scope>
    <source>
        <strain evidence="3">EXF-13287</strain>
    </source>
</reference>
<comment type="similarity">
    <text evidence="1">Belongs to the thioesterase PaaI family.</text>
</comment>
<dbReference type="CDD" id="cd03443">
    <property type="entry name" value="PaaI_thioesterase"/>
    <property type="match status" value="1"/>
</dbReference>
<dbReference type="PANTHER" id="PTHR21660:SF9">
    <property type="entry name" value="THIOESTERASE DOMAIN-CONTAINING PROTEIN"/>
    <property type="match status" value="1"/>
</dbReference>
<dbReference type="Proteomes" id="UP001174691">
    <property type="component" value="Unassembled WGS sequence"/>
</dbReference>
<evidence type="ECO:0000256" key="1">
    <source>
        <dbReference type="ARBA" id="ARBA00008324"/>
    </source>
</evidence>
<evidence type="ECO:0000313" key="4">
    <source>
        <dbReference type="Proteomes" id="UP001174691"/>
    </source>
</evidence>
<feature type="domain" description="Thioesterase" evidence="2">
    <location>
        <begin position="88"/>
        <end position="148"/>
    </location>
</feature>
<name>A0AA38S9Q8_9PEZI</name>
<dbReference type="Pfam" id="PF03061">
    <property type="entry name" value="4HBT"/>
    <property type="match status" value="1"/>
</dbReference>
<organism evidence="3 4">
    <name type="scientific">Coniochaeta hoffmannii</name>
    <dbReference type="NCBI Taxonomy" id="91930"/>
    <lineage>
        <taxon>Eukaryota</taxon>
        <taxon>Fungi</taxon>
        <taxon>Dikarya</taxon>
        <taxon>Ascomycota</taxon>
        <taxon>Pezizomycotina</taxon>
        <taxon>Sordariomycetes</taxon>
        <taxon>Sordariomycetidae</taxon>
        <taxon>Coniochaetales</taxon>
        <taxon>Coniochaetaceae</taxon>
        <taxon>Coniochaeta</taxon>
    </lineage>
</organism>
<accession>A0AA38S9Q8</accession>
<gene>
    <name evidence="3" type="ORF">NKR19_g2955</name>
</gene>